<dbReference type="Proteomes" id="UP001432027">
    <property type="component" value="Unassembled WGS sequence"/>
</dbReference>
<protein>
    <submittedName>
        <fullName evidence="2">Uncharacterized protein</fullName>
    </submittedName>
</protein>
<proteinExistence type="predicted"/>
<feature type="non-terminal residue" evidence="2">
    <location>
        <position position="130"/>
    </location>
</feature>
<dbReference type="EMBL" id="BTSX01000001">
    <property type="protein sequence ID" value="GMS78339.1"/>
    <property type="molecule type" value="Genomic_DNA"/>
</dbReference>
<feature type="region of interest" description="Disordered" evidence="1">
    <location>
        <begin position="1"/>
        <end position="54"/>
    </location>
</feature>
<gene>
    <name evidence="2" type="ORF">PENTCL1PPCAC_514</name>
</gene>
<accession>A0AAV5SE79</accession>
<feature type="non-terminal residue" evidence="2">
    <location>
        <position position="1"/>
    </location>
</feature>
<evidence type="ECO:0000313" key="2">
    <source>
        <dbReference type="EMBL" id="GMS78339.1"/>
    </source>
</evidence>
<evidence type="ECO:0000313" key="3">
    <source>
        <dbReference type="Proteomes" id="UP001432027"/>
    </source>
</evidence>
<organism evidence="2 3">
    <name type="scientific">Pristionchus entomophagus</name>
    <dbReference type="NCBI Taxonomy" id="358040"/>
    <lineage>
        <taxon>Eukaryota</taxon>
        <taxon>Metazoa</taxon>
        <taxon>Ecdysozoa</taxon>
        <taxon>Nematoda</taxon>
        <taxon>Chromadorea</taxon>
        <taxon>Rhabditida</taxon>
        <taxon>Rhabditina</taxon>
        <taxon>Diplogasteromorpha</taxon>
        <taxon>Diplogasteroidea</taxon>
        <taxon>Neodiplogasteridae</taxon>
        <taxon>Pristionchus</taxon>
    </lineage>
</organism>
<name>A0AAV5SE79_9BILA</name>
<sequence>EPISIMMDAPGGHRASPKKKSKKRDPSPRPGRSKKSDKPEPIDDGNVEQSQSHLSLTSCASNARAAIDLFPYKKCVGEERVIVSDVTDIKELESVGSRFDDINEKDDAREVSDDHLEMTSFQKKQKKKNS</sequence>
<feature type="region of interest" description="Disordered" evidence="1">
    <location>
        <begin position="109"/>
        <end position="130"/>
    </location>
</feature>
<comment type="caution">
    <text evidence="2">The sequence shown here is derived from an EMBL/GenBank/DDBJ whole genome shotgun (WGS) entry which is preliminary data.</text>
</comment>
<keyword evidence="3" id="KW-1185">Reference proteome</keyword>
<reference evidence="2" key="1">
    <citation type="submission" date="2023-10" db="EMBL/GenBank/DDBJ databases">
        <title>Genome assembly of Pristionchus species.</title>
        <authorList>
            <person name="Yoshida K."/>
            <person name="Sommer R.J."/>
        </authorList>
    </citation>
    <scope>NUCLEOTIDE SEQUENCE</scope>
    <source>
        <strain evidence="2">RS0144</strain>
    </source>
</reference>
<evidence type="ECO:0000256" key="1">
    <source>
        <dbReference type="SAM" id="MobiDB-lite"/>
    </source>
</evidence>
<dbReference type="AlphaFoldDB" id="A0AAV5SE79"/>